<feature type="transmembrane region" description="Helical" evidence="8">
    <location>
        <begin position="228"/>
        <end position="249"/>
    </location>
</feature>
<dbReference type="GO" id="GO:0016020">
    <property type="term" value="C:membrane"/>
    <property type="evidence" value="ECO:0007669"/>
    <property type="project" value="UniProtKB-SubCell"/>
</dbReference>
<sequence length="342" mass="38044">MRRHRITSNNATMDTTASTSSGPAISQAGEATPLVAKNSRLLSYEELEDWRKDNHCIHTGYRQTLKSYYACFASIFGVHNETTNIASSLLYLVMAITPHERTRHRQGWLAPLAGTPYPFPSAAQPSVTWIDSFGFGVFFVSAATCLGFSASFHALCCHSKEVAHRWNNFDYVGIVVLISGTFVPAVRYGFFCDPHLRNLYITLIYSAALFTAYTVLAPHAKTPEFRRFRAWVFIALGTSAVFPVGHAVLRYGVGHGIALPWLALGGALNTDSIIYRRSYIVGAVLYAERCPERFLPGRFDLFGSSHQIFHVLILLAALSHWAAISEGFRYWHGERGGVCPVR</sequence>
<dbReference type="Pfam" id="PF03006">
    <property type="entry name" value="HlyIII"/>
    <property type="match status" value="1"/>
</dbReference>
<feature type="region of interest" description="Disordered" evidence="7">
    <location>
        <begin position="1"/>
        <end position="29"/>
    </location>
</feature>
<dbReference type="PANTHER" id="PTHR20855">
    <property type="entry name" value="ADIPOR/PROGESTIN RECEPTOR-RELATED"/>
    <property type="match status" value="1"/>
</dbReference>
<dbReference type="Proteomes" id="UP000249723">
    <property type="component" value="Unassembled WGS sequence"/>
</dbReference>
<keyword evidence="4 8" id="KW-1133">Transmembrane helix</keyword>
<gene>
    <name evidence="9" type="ORF">BZ3500_MVSOF-1268-A1-R1_CHR1-3G02184</name>
</gene>
<dbReference type="PANTHER" id="PTHR20855:SF52">
    <property type="entry name" value="ADIPONECTIN RECEPTOR PROTEIN"/>
    <property type="match status" value="1"/>
</dbReference>
<feature type="compositionally biased region" description="Polar residues" evidence="7">
    <location>
        <begin position="7"/>
        <end position="24"/>
    </location>
</feature>
<name>A0A2X0MU40_9BASI</name>
<dbReference type="EMBL" id="FMWP01000014">
    <property type="protein sequence ID" value="SCZ90721.1"/>
    <property type="molecule type" value="Genomic_DNA"/>
</dbReference>
<evidence type="ECO:0000256" key="1">
    <source>
        <dbReference type="ARBA" id="ARBA00004141"/>
    </source>
</evidence>
<keyword evidence="10" id="KW-1185">Reference proteome</keyword>
<evidence type="ECO:0000256" key="4">
    <source>
        <dbReference type="ARBA" id="ARBA00022989"/>
    </source>
</evidence>
<evidence type="ECO:0000313" key="9">
    <source>
        <dbReference type="EMBL" id="SCZ90721.1"/>
    </source>
</evidence>
<keyword evidence="6" id="KW-0479">Metal-binding</keyword>
<keyword evidence="6" id="KW-0862">Zinc</keyword>
<evidence type="ECO:0000256" key="5">
    <source>
        <dbReference type="ARBA" id="ARBA00023136"/>
    </source>
</evidence>
<feature type="binding site" evidence="6">
    <location>
        <position position="310"/>
    </location>
    <ligand>
        <name>Zn(2+)</name>
        <dbReference type="ChEBI" id="CHEBI:29105"/>
    </ligand>
</feature>
<dbReference type="GO" id="GO:0006882">
    <property type="term" value="P:intracellular zinc ion homeostasis"/>
    <property type="evidence" value="ECO:0007669"/>
    <property type="project" value="TreeGrafter"/>
</dbReference>
<evidence type="ECO:0000256" key="3">
    <source>
        <dbReference type="ARBA" id="ARBA00022692"/>
    </source>
</evidence>
<keyword evidence="5 8" id="KW-0472">Membrane</keyword>
<feature type="transmembrane region" description="Helical" evidence="8">
    <location>
        <begin position="168"/>
        <end position="186"/>
    </location>
</feature>
<keyword evidence="3 8" id="KW-0812">Transmembrane</keyword>
<dbReference type="GO" id="GO:0038023">
    <property type="term" value="F:signaling receptor activity"/>
    <property type="evidence" value="ECO:0007669"/>
    <property type="project" value="TreeGrafter"/>
</dbReference>
<accession>A0A2X0MU40</accession>
<proteinExistence type="inferred from homology"/>
<feature type="transmembrane region" description="Helical" evidence="8">
    <location>
        <begin position="198"/>
        <end position="216"/>
    </location>
</feature>
<organism evidence="9 10">
    <name type="scientific">Microbotryum saponariae</name>
    <dbReference type="NCBI Taxonomy" id="289078"/>
    <lineage>
        <taxon>Eukaryota</taxon>
        <taxon>Fungi</taxon>
        <taxon>Dikarya</taxon>
        <taxon>Basidiomycota</taxon>
        <taxon>Pucciniomycotina</taxon>
        <taxon>Microbotryomycetes</taxon>
        <taxon>Microbotryales</taxon>
        <taxon>Microbotryaceae</taxon>
        <taxon>Microbotryum</taxon>
    </lineage>
</organism>
<dbReference type="InterPro" id="IPR004254">
    <property type="entry name" value="AdipoR/HlyIII-related"/>
</dbReference>
<evidence type="ECO:0000256" key="6">
    <source>
        <dbReference type="PIRSR" id="PIRSR604254-1"/>
    </source>
</evidence>
<evidence type="ECO:0000256" key="8">
    <source>
        <dbReference type="SAM" id="Phobius"/>
    </source>
</evidence>
<evidence type="ECO:0000256" key="2">
    <source>
        <dbReference type="ARBA" id="ARBA00007018"/>
    </source>
</evidence>
<evidence type="ECO:0000256" key="7">
    <source>
        <dbReference type="SAM" id="MobiDB-lite"/>
    </source>
</evidence>
<reference evidence="10" key="1">
    <citation type="submission" date="2016-10" db="EMBL/GenBank/DDBJ databases">
        <authorList>
            <person name="Jeantristanb JTB J.-T."/>
            <person name="Ricardo R."/>
        </authorList>
    </citation>
    <scope>NUCLEOTIDE SEQUENCE [LARGE SCALE GENOMIC DNA]</scope>
</reference>
<feature type="transmembrane region" description="Helical" evidence="8">
    <location>
        <begin position="133"/>
        <end position="156"/>
    </location>
</feature>
<feature type="binding site" evidence="6">
    <location>
        <position position="153"/>
    </location>
    <ligand>
        <name>Zn(2+)</name>
        <dbReference type="ChEBI" id="CHEBI:29105"/>
    </ligand>
</feature>
<comment type="subcellular location">
    <subcellularLocation>
        <location evidence="1">Membrane</location>
        <topology evidence="1">Multi-pass membrane protein</topology>
    </subcellularLocation>
</comment>
<evidence type="ECO:0000313" key="10">
    <source>
        <dbReference type="Proteomes" id="UP000249723"/>
    </source>
</evidence>
<protein>
    <submittedName>
        <fullName evidence="9">BZ3500_MvSof-1268-A1-R1_Chr1-3g02184 protein</fullName>
    </submittedName>
</protein>
<dbReference type="GO" id="GO:0046872">
    <property type="term" value="F:metal ion binding"/>
    <property type="evidence" value="ECO:0007669"/>
    <property type="project" value="UniProtKB-KW"/>
</dbReference>
<dbReference type="STRING" id="289078.A0A2X0MU40"/>
<dbReference type="OrthoDB" id="529367at2759"/>
<comment type="similarity">
    <text evidence="2">Belongs to the ADIPOR family.</text>
</comment>
<dbReference type="AlphaFoldDB" id="A0A2X0MU40"/>
<feature type="binding site" evidence="6">
    <location>
        <position position="306"/>
    </location>
    <ligand>
        <name>Zn(2+)</name>
        <dbReference type="ChEBI" id="CHEBI:29105"/>
    </ligand>
</feature>